<dbReference type="SUPFAM" id="SSF50891">
    <property type="entry name" value="Cyclophilin-like"/>
    <property type="match status" value="1"/>
</dbReference>
<keyword evidence="1" id="KW-0547">Nucleotide-binding</keyword>
<gene>
    <name evidence="5" type="ORF">EJA10_12230</name>
</gene>
<dbReference type="NCBIfam" id="TIGR00724">
    <property type="entry name" value="urea_amlyse_rel"/>
    <property type="match status" value="1"/>
</dbReference>
<reference evidence="6" key="1">
    <citation type="submission" date="2018-12" db="EMBL/GenBank/DDBJ databases">
        <title>Bacillus chawlae sp. nov., Bacillus glennii sp. nov., and Bacillus saganii sp. nov. Isolated from the Vehicle Assembly Building at Kennedy Space Center where the Viking Spacecraft were Assembled.</title>
        <authorList>
            <person name="Seuylemezian A."/>
            <person name="Vaishampayan P."/>
        </authorList>
    </citation>
    <scope>NUCLEOTIDE SEQUENCE [LARGE SCALE GENOMIC DNA]</scope>
    <source>
        <strain evidence="6">DSM 13966</strain>
    </source>
</reference>
<evidence type="ECO:0000256" key="1">
    <source>
        <dbReference type="ARBA" id="ARBA00022741"/>
    </source>
</evidence>
<dbReference type="InterPro" id="IPR029000">
    <property type="entry name" value="Cyclophilin-like_dom_sf"/>
</dbReference>
<dbReference type="PANTHER" id="PTHR43309">
    <property type="entry name" value="5-OXOPROLINASE SUBUNIT C"/>
    <property type="match status" value="1"/>
</dbReference>
<evidence type="ECO:0000259" key="4">
    <source>
        <dbReference type="SMART" id="SM00797"/>
    </source>
</evidence>
<dbReference type="OrthoDB" id="9782422at2"/>
<protein>
    <submittedName>
        <fullName evidence="5">Biotin-dependent carboxyltransferase family protein</fullName>
    </submittedName>
</protein>
<proteinExistence type="predicted"/>
<dbReference type="Proteomes" id="UP000279911">
    <property type="component" value="Unassembled WGS sequence"/>
</dbReference>
<evidence type="ECO:0000256" key="3">
    <source>
        <dbReference type="ARBA" id="ARBA00022840"/>
    </source>
</evidence>
<dbReference type="GO" id="GO:0016740">
    <property type="term" value="F:transferase activity"/>
    <property type="evidence" value="ECO:0007669"/>
    <property type="project" value="UniProtKB-KW"/>
</dbReference>
<keyword evidence="2" id="KW-0378">Hydrolase</keyword>
<dbReference type="Gene3D" id="2.40.100.10">
    <property type="entry name" value="Cyclophilin-like"/>
    <property type="match status" value="1"/>
</dbReference>
<dbReference type="GO" id="GO:0016787">
    <property type="term" value="F:hydrolase activity"/>
    <property type="evidence" value="ECO:0007669"/>
    <property type="project" value="UniProtKB-KW"/>
</dbReference>
<keyword evidence="3" id="KW-0067">ATP-binding</keyword>
<keyword evidence="5" id="KW-0808">Transferase</keyword>
<feature type="domain" description="Carboxyltransferase" evidence="4">
    <location>
        <begin position="27"/>
        <end position="304"/>
    </location>
</feature>
<dbReference type="EMBL" id="RSFW01000014">
    <property type="protein sequence ID" value="RSD26641.1"/>
    <property type="molecule type" value="Genomic_DNA"/>
</dbReference>
<dbReference type="InterPro" id="IPR003778">
    <property type="entry name" value="CT_A_B"/>
</dbReference>
<dbReference type="InterPro" id="IPR052708">
    <property type="entry name" value="PxpC"/>
</dbReference>
<evidence type="ECO:0000313" key="6">
    <source>
        <dbReference type="Proteomes" id="UP000279911"/>
    </source>
</evidence>
<comment type="caution">
    <text evidence="5">The sequence shown here is derived from an EMBL/GenBank/DDBJ whole genome shotgun (WGS) entry which is preliminary data.</text>
</comment>
<dbReference type="PANTHER" id="PTHR43309:SF5">
    <property type="entry name" value="5-OXOPROLINASE SUBUNIT C"/>
    <property type="match status" value="1"/>
</dbReference>
<dbReference type="AlphaFoldDB" id="A0A427TQU7"/>
<name>A0A427TQU7_9BACI</name>
<accession>A0A427TQU7</accession>
<evidence type="ECO:0000256" key="2">
    <source>
        <dbReference type="ARBA" id="ARBA00022801"/>
    </source>
</evidence>
<evidence type="ECO:0000313" key="5">
    <source>
        <dbReference type="EMBL" id="RSD26641.1"/>
    </source>
</evidence>
<sequence>MTEPILKVRKPGMQTTVQDLGRTGYQQFGISPSGAMDTYSLQMANILVGNLPGEAGLEIAMLGPELEALHDVSIAICGGDLQPVLNGNEVGMWKSFVFKKGDILSFGSGRNGARAYISFSGGIDIHPVLGSKSTFINGQLGGYKGRALEAGDVLYGNPFVRKSRFLHKDFVPEYRKKLEVRVSLGPHFDRFPKRTVDCFLSSEYKISPQSNRMGLRLQGPSLEHNDGADIISDAIPLGGIQVPANGQPIILMAERQTTGGYARIATVISVDIPLLAQAMPGTVITFKETSIQEAQASYLEQKKKMRLLAFAAGSYWKK</sequence>
<organism evidence="5 6">
    <name type="scientific">Mesobacillus subterraneus</name>
    <dbReference type="NCBI Taxonomy" id="285983"/>
    <lineage>
        <taxon>Bacteria</taxon>
        <taxon>Bacillati</taxon>
        <taxon>Bacillota</taxon>
        <taxon>Bacilli</taxon>
        <taxon>Bacillales</taxon>
        <taxon>Bacillaceae</taxon>
        <taxon>Mesobacillus</taxon>
    </lineage>
</organism>
<dbReference type="RefSeq" id="WP_125480300.1">
    <property type="nucleotide sequence ID" value="NZ_RSFW01000014.1"/>
</dbReference>
<dbReference type="SMART" id="SM00797">
    <property type="entry name" value="AHS2"/>
    <property type="match status" value="1"/>
</dbReference>
<dbReference type="GO" id="GO:0005524">
    <property type="term" value="F:ATP binding"/>
    <property type="evidence" value="ECO:0007669"/>
    <property type="project" value="UniProtKB-KW"/>
</dbReference>
<dbReference type="Pfam" id="PF02626">
    <property type="entry name" value="CT_A_B"/>
    <property type="match status" value="1"/>
</dbReference>